<dbReference type="Proteomes" id="UP000483432">
    <property type="component" value="Unassembled WGS sequence"/>
</dbReference>
<name>A0A7C9P5E9_9PROT</name>
<protein>
    <submittedName>
        <fullName evidence="1">Uncharacterized protein</fullName>
    </submittedName>
</protein>
<comment type="caution">
    <text evidence="1">The sequence shown here is derived from an EMBL/GenBank/DDBJ whole genome shotgun (WGS) entry which is preliminary data.</text>
</comment>
<reference evidence="1 2" key="1">
    <citation type="submission" date="2019-09" db="EMBL/GenBank/DDBJ databases">
        <title>H2 Metabolism Revealed by Metagenomic Analysis in Subglacial Sediment of East Antarctica.</title>
        <authorList>
            <person name="Yang Z."/>
            <person name="Zhang Y."/>
            <person name="Lv Y."/>
            <person name="Yan W."/>
            <person name="Xiao X."/>
            <person name="Sun B."/>
            <person name="Ma H."/>
        </authorList>
    </citation>
    <scope>NUCLEOTIDE SEQUENCE [LARGE SCALE GENOMIC DNA]</scope>
    <source>
        <strain evidence="1">Bin2_2</strain>
    </source>
</reference>
<sequence>MESLLPARRTAHYDWTDAKVFDSKLLARPEQVEDGTELAATSNNQLELAHFDLLYLSAGKRQLIKSPQVFCRLKAL</sequence>
<gene>
    <name evidence="1" type="ORF">GZ085_07630</name>
</gene>
<evidence type="ECO:0000313" key="1">
    <source>
        <dbReference type="EMBL" id="NDP48249.1"/>
    </source>
</evidence>
<proteinExistence type="predicted"/>
<evidence type="ECO:0000313" key="2">
    <source>
        <dbReference type="Proteomes" id="UP000483432"/>
    </source>
</evidence>
<accession>A0A7C9P5E9</accession>
<dbReference type="AlphaFoldDB" id="A0A7C9P5E9"/>
<organism evidence="1 2">
    <name type="scientific">Sulfuriferula multivorans</name>
    <dbReference type="NCBI Taxonomy" id="1559896"/>
    <lineage>
        <taxon>Bacteria</taxon>
        <taxon>Pseudomonadati</taxon>
        <taxon>Pseudomonadota</taxon>
        <taxon>Betaproteobacteria</taxon>
        <taxon>Nitrosomonadales</taxon>
        <taxon>Sulfuricellaceae</taxon>
        <taxon>Sulfuriferula</taxon>
    </lineage>
</organism>
<dbReference type="EMBL" id="JAAFGW010000096">
    <property type="protein sequence ID" value="NDP48249.1"/>
    <property type="molecule type" value="Genomic_DNA"/>
</dbReference>